<keyword evidence="2" id="KW-1185">Reference proteome</keyword>
<reference evidence="1 2" key="2">
    <citation type="submission" date="2018-11" db="EMBL/GenBank/DDBJ databases">
        <authorList>
            <consortium name="Pathogen Informatics"/>
        </authorList>
    </citation>
    <scope>NUCLEOTIDE SEQUENCE [LARGE SCALE GENOMIC DNA]</scope>
</reference>
<dbReference type="AlphaFoldDB" id="A0A183J574"/>
<accession>A0A183J574</accession>
<dbReference type="EMBL" id="UZAM01014945">
    <property type="protein sequence ID" value="VDP36479.1"/>
    <property type="molecule type" value="Genomic_DNA"/>
</dbReference>
<dbReference type="Proteomes" id="UP000270296">
    <property type="component" value="Unassembled WGS sequence"/>
</dbReference>
<evidence type="ECO:0000313" key="1">
    <source>
        <dbReference type="EMBL" id="VDP36479.1"/>
    </source>
</evidence>
<sequence>MLNWPRNSAHRWETIDVDCELVSSQREQAAQLPTKTMGRLYLELGRTRLEGEGSKGMTGVLGSLITQRSRLTK</sequence>
<protein>
    <submittedName>
        <fullName evidence="3">Transposase</fullName>
    </submittedName>
</protein>
<organism evidence="3">
    <name type="scientific">Soboliphyme baturini</name>
    <dbReference type="NCBI Taxonomy" id="241478"/>
    <lineage>
        <taxon>Eukaryota</taxon>
        <taxon>Metazoa</taxon>
        <taxon>Ecdysozoa</taxon>
        <taxon>Nematoda</taxon>
        <taxon>Enoplea</taxon>
        <taxon>Dorylaimia</taxon>
        <taxon>Dioctophymatida</taxon>
        <taxon>Dioctophymatoidea</taxon>
        <taxon>Soboliphymatidae</taxon>
        <taxon>Soboliphyme</taxon>
    </lineage>
</organism>
<name>A0A183J574_9BILA</name>
<dbReference type="WBParaSite" id="SBAD_0001139801-mRNA-1">
    <property type="protein sequence ID" value="SBAD_0001139801-mRNA-1"/>
    <property type="gene ID" value="SBAD_0001139801"/>
</dbReference>
<gene>
    <name evidence="1" type="ORF">SBAD_LOCUS11022</name>
</gene>
<reference evidence="3" key="1">
    <citation type="submission" date="2016-06" db="UniProtKB">
        <authorList>
            <consortium name="WormBaseParasite"/>
        </authorList>
    </citation>
    <scope>IDENTIFICATION</scope>
</reference>
<proteinExistence type="predicted"/>
<evidence type="ECO:0000313" key="3">
    <source>
        <dbReference type="WBParaSite" id="SBAD_0001139801-mRNA-1"/>
    </source>
</evidence>
<evidence type="ECO:0000313" key="2">
    <source>
        <dbReference type="Proteomes" id="UP000270296"/>
    </source>
</evidence>